<gene>
    <name evidence="3" type="ORF">Hfx1149_14960</name>
</gene>
<dbReference type="Pfam" id="PF01266">
    <property type="entry name" value="DAO"/>
    <property type="match status" value="1"/>
</dbReference>
<comment type="caution">
    <text evidence="3">The sequence shown here is derived from an EMBL/GenBank/DDBJ whole genome shotgun (WGS) entry which is preliminary data.</text>
</comment>
<dbReference type="PANTHER" id="PTHR13847">
    <property type="entry name" value="SARCOSINE DEHYDROGENASE-RELATED"/>
    <property type="match status" value="1"/>
</dbReference>
<dbReference type="PANTHER" id="PTHR13847:SF287">
    <property type="entry name" value="FAD-DEPENDENT OXIDOREDUCTASE DOMAIN-CONTAINING PROTEIN 1"/>
    <property type="match status" value="1"/>
</dbReference>
<dbReference type="EMBL" id="VZUS01000004">
    <property type="protein sequence ID" value="KAB1185355.1"/>
    <property type="molecule type" value="Genomic_DNA"/>
</dbReference>
<sequence>MEPIVIIGGGIIGASLAYHLRDHPRPVILYERDALGSGTSADSVALFVWHQSTPDRSSHKLRTRSWEQYEPLIQSGTISFEQIGTLDVTRDDDEAEALRDLTGSLQEFGAEASFLGPDALAEHGLNPDAVAGAMWTPEDGYLDPSEIIQHYIREATDSGATVETQTAVTDIITEEGRVTGVETEIGTQSAAVVVNAAGPWAPTVNEMVDVPQPFRHNRGPVVVLQKDESFGLPFIQFDDGLYFRSEGRNQAFAGNFGASYEDAELLNPSGARSVDHDFYLEIDDRIQEAIPRLEGVELANEWVGVRTLTPDGVPIVGETNVDDFFIAAGMNGLGVTLAPAVSEYLATIIKGGDVDDDVEAYLSPSRFA</sequence>
<reference evidence="3" key="1">
    <citation type="submission" date="2019-09" db="EMBL/GenBank/DDBJ databases">
        <title>Genomic analysis of Haloferax sp. CBA1149.</title>
        <authorList>
            <person name="Roh S.W."/>
        </authorList>
    </citation>
    <scope>NUCLEOTIDE SEQUENCE</scope>
    <source>
        <strain evidence="3">CBA1149</strain>
    </source>
</reference>
<evidence type="ECO:0000256" key="1">
    <source>
        <dbReference type="ARBA" id="ARBA00023002"/>
    </source>
</evidence>
<dbReference type="SUPFAM" id="SSF51905">
    <property type="entry name" value="FAD/NAD(P)-binding domain"/>
    <property type="match status" value="1"/>
</dbReference>
<evidence type="ECO:0000313" key="3">
    <source>
        <dbReference type="EMBL" id="KAB1185355.1"/>
    </source>
</evidence>
<feature type="domain" description="FAD dependent oxidoreductase" evidence="2">
    <location>
        <begin position="4"/>
        <end position="346"/>
    </location>
</feature>
<proteinExistence type="predicted"/>
<dbReference type="Gene3D" id="3.30.9.10">
    <property type="entry name" value="D-Amino Acid Oxidase, subunit A, domain 2"/>
    <property type="match status" value="1"/>
</dbReference>
<keyword evidence="1" id="KW-0560">Oxidoreductase</keyword>
<dbReference type="GO" id="GO:0005737">
    <property type="term" value="C:cytoplasm"/>
    <property type="evidence" value="ECO:0007669"/>
    <property type="project" value="TreeGrafter"/>
</dbReference>
<name>A0A643JPK5_9EURY</name>
<dbReference type="RefSeq" id="WP_151139526.1">
    <property type="nucleotide sequence ID" value="NZ_VZUS01000004.1"/>
</dbReference>
<dbReference type="InterPro" id="IPR036188">
    <property type="entry name" value="FAD/NAD-bd_sf"/>
</dbReference>
<dbReference type="GO" id="GO:0016491">
    <property type="term" value="F:oxidoreductase activity"/>
    <property type="evidence" value="ECO:0007669"/>
    <property type="project" value="UniProtKB-KW"/>
</dbReference>
<dbReference type="AlphaFoldDB" id="A0A643JPK5"/>
<dbReference type="Gene3D" id="3.50.50.60">
    <property type="entry name" value="FAD/NAD(P)-binding domain"/>
    <property type="match status" value="1"/>
</dbReference>
<protein>
    <submittedName>
        <fullName evidence="3">FAD-binding oxidoreductase</fullName>
    </submittedName>
</protein>
<accession>A0A643JPK5</accession>
<organism evidence="3">
    <name type="scientific">Haloferax sp. CBA1149</name>
    <dbReference type="NCBI Taxonomy" id="2650753"/>
    <lineage>
        <taxon>Archaea</taxon>
        <taxon>Methanobacteriati</taxon>
        <taxon>Methanobacteriota</taxon>
        <taxon>Stenosarchaea group</taxon>
        <taxon>Halobacteria</taxon>
        <taxon>Halobacteriales</taxon>
        <taxon>Haloferacaceae</taxon>
        <taxon>Haloferax</taxon>
    </lineage>
</organism>
<dbReference type="InterPro" id="IPR006076">
    <property type="entry name" value="FAD-dep_OxRdtase"/>
</dbReference>
<evidence type="ECO:0000259" key="2">
    <source>
        <dbReference type="Pfam" id="PF01266"/>
    </source>
</evidence>